<organism evidence="2">
    <name type="scientific">bioreactor metagenome</name>
    <dbReference type="NCBI Taxonomy" id="1076179"/>
    <lineage>
        <taxon>unclassified sequences</taxon>
        <taxon>metagenomes</taxon>
        <taxon>ecological metagenomes</taxon>
    </lineage>
</organism>
<dbReference type="AlphaFoldDB" id="A0A645EPK2"/>
<feature type="region of interest" description="Disordered" evidence="1">
    <location>
        <begin position="197"/>
        <end position="217"/>
    </location>
</feature>
<evidence type="ECO:0000256" key="1">
    <source>
        <dbReference type="SAM" id="MobiDB-lite"/>
    </source>
</evidence>
<name>A0A645EPK2_9ZZZZ</name>
<comment type="caution">
    <text evidence="2">The sequence shown here is derived from an EMBL/GenBank/DDBJ whole genome shotgun (WGS) entry which is preliminary data.</text>
</comment>
<reference evidence="2" key="1">
    <citation type="submission" date="2019-08" db="EMBL/GenBank/DDBJ databases">
        <authorList>
            <person name="Kucharzyk K."/>
            <person name="Murdoch R.W."/>
            <person name="Higgins S."/>
            <person name="Loffler F."/>
        </authorList>
    </citation>
    <scope>NUCLEOTIDE SEQUENCE</scope>
</reference>
<sequence>MAVHLAFLGHPQRQCGKRVHSGTGSEEIAQRRFHAVFSIETDLHNDPAQRRLTICCRHAQHCPSKGHWPCKIAPEALPRSQVKIEILHVPASRVAARIVQPLSDLLDRLLQGLDLRRLERLNRCSRLIRAVIHMIIETAFVAGDLAAFPIRDREIEIPSLAVFTGDRFGQPRERAAQQVCHRRLNHRLLRAIQVHTDGPGRVRGPNPHHSPGALGVHHHKLLA</sequence>
<evidence type="ECO:0000313" key="2">
    <source>
        <dbReference type="EMBL" id="MPN03945.1"/>
    </source>
</evidence>
<dbReference type="EMBL" id="VSSQ01049864">
    <property type="protein sequence ID" value="MPN03945.1"/>
    <property type="molecule type" value="Genomic_DNA"/>
</dbReference>
<accession>A0A645EPK2</accession>
<gene>
    <name evidence="2" type="ORF">SDC9_151180</name>
</gene>
<proteinExistence type="predicted"/>
<protein>
    <submittedName>
        <fullName evidence="2">Uncharacterized protein</fullName>
    </submittedName>
</protein>